<dbReference type="Proteomes" id="UP000502498">
    <property type="component" value="Chromosome"/>
</dbReference>
<dbReference type="RefSeq" id="WP_172990677.1">
    <property type="nucleotide sequence ID" value="NZ_CP054038.1"/>
</dbReference>
<dbReference type="AlphaFoldDB" id="A0A7D4THP1"/>
<proteinExistence type="predicted"/>
<evidence type="ECO:0000313" key="3">
    <source>
        <dbReference type="EMBL" id="QKJ20241.1"/>
    </source>
</evidence>
<dbReference type="PANTHER" id="PTHR46401:SF2">
    <property type="entry name" value="GLYCOSYLTRANSFERASE WBBK-RELATED"/>
    <property type="match status" value="1"/>
</dbReference>
<dbReference type="GO" id="GO:0016757">
    <property type="term" value="F:glycosyltransferase activity"/>
    <property type="evidence" value="ECO:0007669"/>
    <property type="project" value="InterPro"/>
</dbReference>
<dbReference type="InterPro" id="IPR001296">
    <property type="entry name" value="Glyco_trans_1"/>
</dbReference>
<dbReference type="SUPFAM" id="SSF53756">
    <property type="entry name" value="UDP-Glycosyltransferase/glycogen phosphorylase"/>
    <property type="match status" value="1"/>
</dbReference>
<dbReference type="EMBL" id="CP054038">
    <property type="protein sequence ID" value="QKJ20241.1"/>
    <property type="molecule type" value="Genomic_DNA"/>
</dbReference>
<evidence type="ECO:0000256" key="1">
    <source>
        <dbReference type="ARBA" id="ARBA00022679"/>
    </source>
</evidence>
<reference evidence="3 4" key="1">
    <citation type="submission" date="2020-05" db="EMBL/GenBank/DDBJ databases">
        <title>Strain PA2F3 complete genome.</title>
        <authorList>
            <person name="Kim Y.-S."/>
            <person name="Kim S.-J."/>
            <person name="Jung H.-k."/>
            <person name="Kim S.-E."/>
            <person name="Kim K.-H."/>
        </authorList>
    </citation>
    <scope>NUCLEOTIDE SEQUENCE [LARGE SCALE GENOMIC DNA]</scope>
    <source>
        <strain evidence="3 4">PA2F3</strain>
    </source>
</reference>
<name>A0A7D4THP1_9MICO</name>
<sequence>MKVLFDAYWWADGPPSGRNVVRSIVKSWSHEFRADDLTIAVPAKYAEQTREELALEDVSNVDVLGTRVPLHAGLSLVPRPGFDALVAQNFASQLPGRKTLNAVFVHDFIFLDHPEWFTRRERAYLAPMRAMATRADLVFTSSLAEKARIERYVGATRTVAVGLASPLLVDPPSPESPQESFDDPFILAVGRLNVRKNLDRLIGALDSFGVLNSHRLVVVGERDGAASTTEWRSKNVSWLGYVSDGELVRLYKNASLFVFPSLDEGFGLPLVEAMNAGCVIAASDIPAFRELTDEATFFDPNDEESIARGVQAALASSRHASPQRWGWKDTVAVMRKEIESA</sequence>
<keyword evidence="1 3" id="KW-0808">Transferase</keyword>
<evidence type="ECO:0000313" key="4">
    <source>
        <dbReference type="Proteomes" id="UP000502498"/>
    </source>
</evidence>
<protein>
    <submittedName>
        <fullName evidence="3">Glycosyltransferase family 4 protein</fullName>
    </submittedName>
</protein>
<gene>
    <name evidence="3" type="ORF">HQM25_13325</name>
</gene>
<dbReference type="Pfam" id="PF00534">
    <property type="entry name" value="Glycos_transf_1"/>
    <property type="match status" value="1"/>
</dbReference>
<feature type="domain" description="Glycosyl transferase family 1" evidence="2">
    <location>
        <begin position="181"/>
        <end position="320"/>
    </location>
</feature>
<dbReference type="PANTHER" id="PTHR46401">
    <property type="entry name" value="GLYCOSYLTRANSFERASE WBBK-RELATED"/>
    <property type="match status" value="1"/>
</dbReference>
<organism evidence="3 4">
    <name type="scientific">Microbacterium hominis</name>
    <dbReference type="NCBI Taxonomy" id="162426"/>
    <lineage>
        <taxon>Bacteria</taxon>
        <taxon>Bacillati</taxon>
        <taxon>Actinomycetota</taxon>
        <taxon>Actinomycetes</taxon>
        <taxon>Micrococcales</taxon>
        <taxon>Microbacteriaceae</taxon>
        <taxon>Microbacterium</taxon>
    </lineage>
</organism>
<accession>A0A7D4THP1</accession>
<evidence type="ECO:0000259" key="2">
    <source>
        <dbReference type="Pfam" id="PF00534"/>
    </source>
</evidence>
<dbReference type="CDD" id="cd03809">
    <property type="entry name" value="GT4_MtfB-like"/>
    <property type="match status" value="1"/>
</dbReference>
<dbReference type="Gene3D" id="3.40.50.2000">
    <property type="entry name" value="Glycogen Phosphorylase B"/>
    <property type="match status" value="1"/>
</dbReference>